<evidence type="ECO:0000313" key="1">
    <source>
        <dbReference type="EMBL" id="OGG73461.1"/>
    </source>
</evidence>
<reference evidence="1 2" key="1">
    <citation type="journal article" date="2016" name="Nat. Commun.">
        <title>Thousands of microbial genomes shed light on interconnected biogeochemical processes in an aquifer system.</title>
        <authorList>
            <person name="Anantharaman K."/>
            <person name="Brown C.T."/>
            <person name="Hug L.A."/>
            <person name="Sharon I."/>
            <person name="Castelle C.J."/>
            <person name="Probst A.J."/>
            <person name="Thomas B.C."/>
            <person name="Singh A."/>
            <person name="Wilkins M.J."/>
            <person name="Karaoz U."/>
            <person name="Brodie E.L."/>
            <person name="Williams K.H."/>
            <person name="Hubbard S.S."/>
            <person name="Banfield J.F."/>
        </authorList>
    </citation>
    <scope>NUCLEOTIDE SEQUENCE [LARGE SCALE GENOMIC DNA]</scope>
</reference>
<evidence type="ECO:0000313" key="2">
    <source>
        <dbReference type="Proteomes" id="UP000178427"/>
    </source>
</evidence>
<dbReference type="AlphaFoldDB" id="A0A1F6EIJ6"/>
<dbReference type="Gene3D" id="2.40.50.140">
    <property type="entry name" value="Nucleic acid-binding proteins"/>
    <property type="match status" value="1"/>
</dbReference>
<dbReference type="EMBL" id="MFMA01000053">
    <property type="protein sequence ID" value="OGG73461.1"/>
    <property type="molecule type" value="Genomic_DNA"/>
</dbReference>
<gene>
    <name evidence="1" type="ORF">A3A40_01865</name>
</gene>
<comment type="caution">
    <text evidence="1">The sequence shown here is derived from an EMBL/GenBank/DDBJ whole genome shotgun (WGS) entry which is preliminary data.</text>
</comment>
<organism evidence="1 2">
    <name type="scientific">Candidatus Kaiserbacteria bacterium RIFCSPLOWO2_01_FULL_54_20</name>
    <dbReference type="NCBI Taxonomy" id="1798513"/>
    <lineage>
        <taxon>Bacteria</taxon>
        <taxon>Candidatus Kaiseribacteriota</taxon>
    </lineage>
</organism>
<proteinExistence type="predicted"/>
<dbReference type="InterPro" id="IPR012340">
    <property type="entry name" value="NA-bd_OB-fold"/>
</dbReference>
<sequence>MGILEERVDLRQDSDCCYPLAKGIVMQRYIGRVVTLDAFKHCGFISLASIVKEDDSAHDLATTQDVFVHQDDCGSALKQGMQLAFEVVPDQRRGGNALRAVDVNEYVVGELVLVGESSGASRELTDPRSLYVPPTPAQRGLMKPVAPEEVEQVLINRPMPLVPRTSGECTESAAEITRHLMQRLFPQFAALSDEEGVEMADEKFDAVIKQAIDDHKELGMENQATHMLGQAKTYKGLRMILRSEEDLLRPETLIPMQYLPDLFMAVPVWYFWADNSTQRDAATLKSERDPQVHKKLKYFCDQIPNQRWVDTFLMFNRRMRTLPDYKGDLIPPRIIARMRKMAGLFDHLVIMTPYHDVAGQDWQDLQWLRSIDPYVVGFTNGVPLMFVLGRFSDSGTFPLYSELVADTIAFLRANVDKLKGFNGPEREPINNPYWHFVPGTNKNSNSCFMGPLGNHLVSHTKQLLTAFDNGNLFDWLRGEDGNLPMRT</sequence>
<protein>
    <submittedName>
        <fullName evidence="1">Uncharacterized protein</fullName>
    </submittedName>
</protein>
<accession>A0A1F6EIJ6</accession>
<name>A0A1F6EIJ6_9BACT</name>
<dbReference type="Proteomes" id="UP000178427">
    <property type="component" value="Unassembled WGS sequence"/>
</dbReference>